<evidence type="ECO:0000313" key="1">
    <source>
        <dbReference type="EMBL" id="AIQ14431.1"/>
    </source>
</evidence>
<keyword evidence="2" id="KW-1185">Reference proteome</keyword>
<dbReference type="EMBL" id="CP009288">
    <property type="protein sequence ID" value="AIQ14431.1"/>
    <property type="molecule type" value="Genomic_DNA"/>
</dbReference>
<dbReference type="AlphaFoldDB" id="A0A089HR26"/>
<accession>A0A089HR26</accession>
<protein>
    <submittedName>
        <fullName evidence="1">Uncharacterized protein</fullName>
    </submittedName>
</protein>
<proteinExistence type="predicted"/>
<sequence>MKRAAVMICGVGALFGNSFGIDWEYRFGTTKSVLIIKNSLIFRTFLYCSSLNNVSDLIIDFTKCSNISVLFKGERFIQNNILKSLLIFFKTNNE</sequence>
<dbReference type="Proteomes" id="UP000029409">
    <property type="component" value="Chromosome"/>
</dbReference>
<name>A0A089HR26_PAEDU</name>
<organism evidence="1 2">
    <name type="scientific">Paenibacillus durus</name>
    <name type="common">Paenibacillus azotofixans</name>
    <dbReference type="NCBI Taxonomy" id="44251"/>
    <lineage>
        <taxon>Bacteria</taxon>
        <taxon>Bacillati</taxon>
        <taxon>Bacillota</taxon>
        <taxon>Bacilli</taxon>
        <taxon>Bacillales</taxon>
        <taxon>Paenibacillaceae</taxon>
        <taxon>Paenibacillus</taxon>
    </lineage>
</organism>
<reference evidence="1 2" key="1">
    <citation type="submission" date="2014-08" db="EMBL/GenBank/DDBJ databases">
        <title>Comparative genomics of the Paenibacillus odorifer group.</title>
        <authorList>
            <person name="den Bakker H.C."/>
            <person name="Tsai Y.-C."/>
            <person name="Martin N."/>
            <person name="Korlach J."/>
            <person name="Wiedmann M."/>
        </authorList>
    </citation>
    <scope>NUCLEOTIDE SEQUENCE [LARGE SCALE GENOMIC DNA]</scope>
    <source>
        <strain evidence="1 2">DSM 1735</strain>
    </source>
</reference>
<evidence type="ECO:0000313" key="2">
    <source>
        <dbReference type="Proteomes" id="UP000029409"/>
    </source>
</evidence>
<dbReference type="KEGG" id="pdu:PDUR_22895"/>
<gene>
    <name evidence="1" type="ORF">PDUR_22895</name>
</gene>